<dbReference type="OrthoDB" id="9816206at2"/>
<accession>A0A132BUG6</accession>
<proteinExistence type="predicted"/>
<reference evidence="2 3" key="1">
    <citation type="submission" date="2015-12" db="EMBL/GenBank/DDBJ databases">
        <title>Genome sequence of the marine Rhodobacteraceae strain O3.65, Candidatus Tritonibacter horizontis.</title>
        <authorList>
            <person name="Poehlein A."/>
            <person name="Giebel H.A."/>
            <person name="Voget S."/>
            <person name="Brinkhoff T."/>
        </authorList>
    </citation>
    <scope>NUCLEOTIDE SEQUENCE [LARGE SCALE GENOMIC DNA]</scope>
    <source>
        <strain evidence="2 3">O3.65</strain>
    </source>
</reference>
<dbReference type="AlphaFoldDB" id="A0A132BUG6"/>
<evidence type="ECO:0000313" key="3">
    <source>
        <dbReference type="Proteomes" id="UP000068382"/>
    </source>
</evidence>
<name>A0A132BUG6_9RHOB</name>
<dbReference type="EMBL" id="LPUY01000080">
    <property type="protein sequence ID" value="KUP91993.1"/>
    <property type="molecule type" value="Genomic_DNA"/>
</dbReference>
<dbReference type="Proteomes" id="UP000068382">
    <property type="component" value="Unassembled WGS sequence"/>
</dbReference>
<dbReference type="RefSeq" id="WP_068245760.1">
    <property type="nucleotide sequence ID" value="NZ_LPUY01000080.1"/>
</dbReference>
<gene>
    <name evidence="2" type="ORF">TRIHO_31760</name>
</gene>
<evidence type="ECO:0000313" key="2">
    <source>
        <dbReference type="EMBL" id="KUP91993.1"/>
    </source>
</evidence>
<sequence length="269" mass="29709">MTDTAPPQPPSPTPQIFTYRGQPVIRDADLAALFDYTTGNLNKLVNNNADRFGEEFVFRLTQEEFADLKRQLGRSSQHGGLRHPPLMYTEHGAVMAATLMRSPRAAEASRFVVKTFVAARRSLLARAKGQNFPPSLPINELVPLAGADRSGLVAKLDTALGRVLDAIADPQQETTVRDEARAIALEGLSAIKAHLRKQDIANEKTLAEVQKLLKEAEAIDAEIATRQIENNHRQLAYLAKQLRIVIEVQRYLEQGNMENLLAVLKDLGG</sequence>
<feature type="domain" description="KilA-N DNA-binding" evidence="1">
    <location>
        <begin position="15"/>
        <end position="98"/>
    </location>
</feature>
<dbReference type="PATRIC" id="fig|1768241.3.peg.3319"/>
<organism evidence="2 3">
    <name type="scientific">Tritonibacter horizontis</name>
    <dbReference type="NCBI Taxonomy" id="1768241"/>
    <lineage>
        <taxon>Bacteria</taxon>
        <taxon>Pseudomonadati</taxon>
        <taxon>Pseudomonadota</taxon>
        <taxon>Alphaproteobacteria</taxon>
        <taxon>Rhodobacterales</taxon>
        <taxon>Paracoccaceae</taxon>
        <taxon>Tritonibacter</taxon>
    </lineage>
</organism>
<evidence type="ECO:0000259" key="1">
    <source>
        <dbReference type="Pfam" id="PF10543"/>
    </source>
</evidence>
<dbReference type="Pfam" id="PF10543">
    <property type="entry name" value="ORF6N"/>
    <property type="match status" value="1"/>
</dbReference>
<keyword evidence="3" id="KW-1185">Reference proteome</keyword>
<comment type="caution">
    <text evidence="2">The sequence shown here is derived from an EMBL/GenBank/DDBJ whole genome shotgun (WGS) entry which is preliminary data.</text>
</comment>
<dbReference type="InterPro" id="IPR018873">
    <property type="entry name" value="KilA-N_DNA-bd_domain"/>
</dbReference>
<protein>
    <submittedName>
        <fullName evidence="2">ORF6N domain protein</fullName>
    </submittedName>
</protein>